<reference evidence="3" key="1">
    <citation type="submission" date="2021-03" db="EMBL/GenBank/DDBJ databases">
        <authorList>
            <person name="Tagirdzhanova G."/>
        </authorList>
    </citation>
    <scope>NUCLEOTIDE SEQUENCE</scope>
</reference>
<feature type="region of interest" description="Disordered" evidence="1">
    <location>
        <begin position="94"/>
        <end position="179"/>
    </location>
</feature>
<proteinExistence type="predicted"/>
<dbReference type="PANTHER" id="PTHR28076">
    <property type="entry name" value="SPORULATION-SPECIFIC PROTEIN 71"/>
    <property type="match status" value="1"/>
</dbReference>
<name>A0A8H3FRF2_9LECA</name>
<dbReference type="Proteomes" id="UP000664169">
    <property type="component" value="Unassembled WGS sequence"/>
</dbReference>
<feature type="region of interest" description="Disordered" evidence="1">
    <location>
        <begin position="192"/>
        <end position="329"/>
    </location>
</feature>
<dbReference type="SUPFAM" id="SSF50729">
    <property type="entry name" value="PH domain-like"/>
    <property type="match status" value="1"/>
</dbReference>
<feature type="domain" description="PH" evidence="2">
    <location>
        <begin position="900"/>
        <end position="1070"/>
    </location>
</feature>
<comment type="caution">
    <text evidence="3">The sequence shown here is derived from an EMBL/GenBank/DDBJ whole genome shotgun (WGS) entry which is preliminary data.</text>
</comment>
<dbReference type="InterPro" id="IPR001849">
    <property type="entry name" value="PH_domain"/>
</dbReference>
<dbReference type="EMBL" id="CAJPDQ010000030">
    <property type="protein sequence ID" value="CAF9928605.1"/>
    <property type="molecule type" value="Genomic_DNA"/>
</dbReference>
<dbReference type="InterPro" id="IPR057379">
    <property type="entry name" value="PH_SPO71"/>
</dbReference>
<evidence type="ECO:0000256" key="1">
    <source>
        <dbReference type="SAM" id="MobiDB-lite"/>
    </source>
</evidence>
<feature type="compositionally biased region" description="Acidic residues" evidence="1">
    <location>
        <begin position="774"/>
        <end position="790"/>
    </location>
</feature>
<dbReference type="SMART" id="SM00233">
    <property type="entry name" value="PH"/>
    <property type="match status" value="2"/>
</dbReference>
<dbReference type="Pfam" id="PF23207">
    <property type="entry name" value="PH_SPO71"/>
    <property type="match status" value="1"/>
</dbReference>
<evidence type="ECO:0000313" key="4">
    <source>
        <dbReference type="Proteomes" id="UP000664169"/>
    </source>
</evidence>
<organism evidence="3 4">
    <name type="scientific">Gomphillus americanus</name>
    <dbReference type="NCBI Taxonomy" id="1940652"/>
    <lineage>
        <taxon>Eukaryota</taxon>
        <taxon>Fungi</taxon>
        <taxon>Dikarya</taxon>
        <taxon>Ascomycota</taxon>
        <taxon>Pezizomycotina</taxon>
        <taxon>Lecanoromycetes</taxon>
        <taxon>OSLEUM clade</taxon>
        <taxon>Ostropomycetidae</taxon>
        <taxon>Ostropales</taxon>
        <taxon>Graphidaceae</taxon>
        <taxon>Gomphilloideae</taxon>
        <taxon>Gomphillus</taxon>
    </lineage>
</organism>
<feature type="compositionally biased region" description="Polar residues" evidence="1">
    <location>
        <begin position="121"/>
        <end position="162"/>
    </location>
</feature>
<feature type="compositionally biased region" description="Basic and acidic residues" evidence="1">
    <location>
        <begin position="253"/>
        <end position="263"/>
    </location>
</feature>
<dbReference type="InterPro" id="IPR039486">
    <property type="entry name" value="Mug56/Spo71_PH"/>
</dbReference>
<dbReference type="SMART" id="SM01316">
    <property type="entry name" value="Spo7_2_N"/>
    <property type="match status" value="1"/>
</dbReference>
<dbReference type="Pfam" id="PF15407">
    <property type="entry name" value="Spo7_2_N"/>
    <property type="match status" value="1"/>
</dbReference>
<protein>
    <recommendedName>
        <fullName evidence="2">PH domain-containing protein</fullName>
    </recommendedName>
</protein>
<keyword evidence="4" id="KW-1185">Reference proteome</keyword>
<feature type="compositionally biased region" description="Acidic residues" evidence="1">
    <location>
        <begin position="286"/>
        <end position="298"/>
    </location>
</feature>
<sequence length="1084" mass="122930">MTSDQNDRLPGQILQGDYHDILPEDSFTAQRLKHASACHLHLTTRRVFIGPIPEAWIADHRKSWVDYRPRVLTYSSKTASFNAAKTVPELRALTGLDPGQNNSRKHKISFPQPADVDDAASSDTNIQHVGRQATSPAPSQTTSGLDSTGTPGPVETSPTDSYDSAGPESYITAPSNPRGAKSFVTAHERLEPTAKASENVQGNDMPIKDMKLKPVDEESGNSTTMKYSPESIGDKSVQKKGSSESTQALLTQDQRKAQTDSQRKSKSKVQEPSALGKQPNKPDVLLEIEPEAYEDNDMAEVTNAEPTRKGKVRFSLSENAASKSDRLRDRVSNAKEKIIEGSRKSKAEPGQLLKAERMLVRVDVSKHDIPDDYSEKHSAKAETKLLEKWREYMVTCRKGTDGDGFVLHMSKSRVIPLFASERISKRVAYEISLKPLLTRVNLFSPLDKTIVVWEVNKKATRIFILRPRSSASSIEWLMFLNLILGYTIPDKLRISVPDLDVVLEVFNPLNGSEIFENGSEETNDTVASNGDKQKLLNEGDIAKRIIGRALQVLEDSDFQNVLDTWQEKDERLGLAWRQYDRLEWLHGANENHMYSVLAMQKTHELEIRPKMHYPTIATTESPGTGREQLNEPAPIEGFLVLQTSQHGRESLMGKNYFRRLYFSTHNHLLCFSTPGRAIPPKPPELKQALQDGKPKAKVLAEKIPLIYPIDPYPIQDGKITWLSDSNSQEIEEHDHRAYEESDRALHLMLEAEGYIDLCHIKHVRKYKPQKDGEPEANDMQQDDSEDENELATDTAASKYDIQRSFVLYLTNGLTVRLQAYDKIARKEWVKRLRALSEYWKHRTAEDVNVLKEIRQQNLTSLGIDEEMESIVGQIAEKWEVSKSVASSELFHMCGISCCRQITMSGVLYRKPRLHSSFRKCMAVLCHGKLLVFQATVRTYSGRERLHILHEKQEVVDLKDSYVYSGLLTEDDLLYQNKTFDSNHPGHNALPRVFRNDNWTSVDEDSTTCFVIWHGRRKSFFKANAEEGDGTLMSQVRYVSTLGVPGRSMVFKTRSRAERDHWVTNVSMEIERLQRTEDIRIVESK</sequence>
<dbReference type="PANTHER" id="PTHR28076:SF1">
    <property type="entry name" value="PROSPORE MEMBRANE ADAPTER PROTEIN SPO71"/>
    <property type="match status" value="1"/>
</dbReference>
<dbReference type="GO" id="GO:0005628">
    <property type="term" value="C:prospore membrane"/>
    <property type="evidence" value="ECO:0007669"/>
    <property type="project" value="TreeGrafter"/>
</dbReference>
<dbReference type="InterPro" id="IPR040345">
    <property type="entry name" value="Mug56/Spo71"/>
</dbReference>
<dbReference type="GO" id="GO:1902657">
    <property type="term" value="P:protein localization to prospore membrane"/>
    <property type="evidence" value="ECO:0007669"/>
    <property type="project" value="InterPro"/>
</dbReference>
<dbReference type="PROSITE" id="PS50003">
    <property type="entry name" value="PH_DOMAIN"/>
    <property type="match status" value="1"/>
</dbReference>
<dbReference type="AlphaFoldDB" id="A0A8H3FRF2"/>
<evidence type="ECO:0000259" key="2">
    <source>
        <dbReference type="PROSITE" id="PS50003"/>
    </source>
</evidence>
<feature type="compositionally biased region" description="Polar residues" evidence="1">
    <location>
        <begin position="239"/>
        <end position="252"/>
    </location>
</feature>
<feature type="compositionally biased region" description="Basic and acidic residues" evidence="1">
    <location>
        <begin position="206"/>
        <end position="216"/>
    </location>
</feature>
<accession>A0A8H3FRF2</accession>
<feature type="region of interest" description="Disordered" evidence="1">
    <location>
        <begin position="766"/>
        <end position="793"/>
    </location>
</feature>
<evidence type="ECO:0000313" key="3">
    <source>
        <dbReference type="EMBL" id="CAF9928605.1"/>
    </source>
</evidence>
<gene>
    <name evidence="3" type="ORF">GOMPHAMPRED_005177</name>
</gene>
<dbReference type="OrthoDB" id="5579281at2759"/>
<dbReference type="Pfam" id="PF15404">
    <property type="entry name" value="PH_4"/>
    <property type="match status" value="1"/>
</dbReference>
<dbReference type="InterPro" id="IPR029217">
    <property type="entry name" value="Spo7_2_N"/>
</dbReference>